<sequence>MTLPRYPAYKDSGLAWLGKIPEHWSVNAAKRGIAVLTDFTANGSFASLAENVEYQSSGYARLIRMTDLRQNLETDGIWIDEKAYRYLEKSSLVGGELLMASVGSVGLIYLMPHVDYKASLAPNMYLLKTNNSLQSKFLYWVLLSKGGQGQILQVATTTAQPKLNKDNVRSIVVAFPNIREQIQIARFLDHETARIDALIEEQLRLIELLKEKRQAVISLAVTKGLDSTVPMKDSGVEWLGEVPVHWSISPLKFLVDEKVAGPYGASLTKAMYTNSGYRVYGQQQVISDDFSIGDYYISEEKFNEMQRYTVFPGDVLVSVMGTIGRVSVVPAEVEVGIINPRLVRYKFCQSKITPEFVKILLMSLRYQSRLREESQGSTMEGLNMVILGDLPLVLPPQGVQHTVVNFVKNYDCDFNALVDQATSAAELLKERRSALIFAAVTGKIDVRGWQLPASAQARELTQEAV</sequence>
<gene>
    <name evidence="5" type="ORF">BLL42_02325</name>
</gene>
<dbReference type="Gene3D" id="1.10.287.1120">
    <property type="entry name" value="Bipartite methylase S protein"/>
    <property type="match status" value="1"/>
</dbReference>
<dbReference type="PANTHER" id="PTHR30408">
    <property type="entry name" value="TYPE-1 RESTRICTION ENZYME ECOKI SPECIFICITY PROTEIN"/>
    <property type="match status" value="1"/>
</dbReference>
<reference evidence="6" key="1">
    <citation type="submission" date="2016-10" db="EMBL/GenBank/DDBJ databases">
        <title>Pseudomonas frederiksbergensis ERGS4:02 complete genome.</title>
        <authorList>
            <person name="Kumar R."/>
            <person name="Acharya V."/>
            <person name="Singh D."/>
        </authorList>
    </citation>
    <scope>NUCLEOTIDE SEQUENCE [LARGE SCALE GENOMIC DNA]</scope>
    <source>
        <strain evidence="6">ERGS4:02</strain>
    </source>
</reference>
<evidence type="ECO:0000313" key="6">
    <source>
        <dbReference type="Proteomes" id="UP000182567"/>
    </source>
</evidence>
<dbReference type="Gene3D" id="3.90.220.20">
    <property type="entry name" value="DNA methylase specificity domains"/>
    <property type="match status" value="2"/>
</dbReference>
<dbReference type="PANTHER" id="PTHR30408:SF12">
    <property type="entry name" value="TYPE I RESTRICTION ENZYME MJAVIII SPECIFICITY SUBUNIT"/>
    <property type="match status" value="1"/>
</dbReference>
<evidence type="ECO:0000256" key="3">
    <source>
        <dbReference type="ARBA" id="ARBA00023125"/>
    </source>
</evidence>
<dbReference type="REBASE" id="166613">
    <property type="entry name" value="S.Pfr402ORF2330P"/>
</dbReference>
<keyword evidence="3" id="KW-0238">DNA-binding</keyword>
<dbReference type="Proteomes" id="UP000182567">
    <property type="component" value="Chromosome"/>
</dbReference>
<feature type="domain" description="Type I restriction modification DNA specificity" evidence="4">
    <location>
        <begin position="53"/>
        <end position="204"/>
    </location>
</feature>
<protein>
    <recommendedName>
        <fullName evidence="4">Type I restriction modification DNA specificity domain-containing protein</fullName>
    </recommendedName>
</protein>
<dbReference type="Pfam" id="PF01420">
    <property type="entry name" value="Methylase_S"/>
    <property type="match status" value="2"/>
</dbReference>
<dbReference type="CDD" id="cd16961">
    <property type="entry name" value="RMtype1_S_TRD-CR_like"/>
    <property type="match status" value="1"/>
</dbReference>
<evidence type="ECO:0000256" key="2">
    <source>
        <dbReference type="ARBA" id="ARBA00022747"/>
    </source>
</evidence>
<dbReference type="InterPro" id="IPR044946">
    <property type="entry name" value="Restrct_endonuc_typeI_TRD_sf"/>
</dbReference>
<dbReference type="OrthoDB" id="9798929at2"/>
<dbReference type="InterPro" id="IPR000055">
    <property type="entry name" value="Restrct_endonuc_typeI_TRD"/>
</dbReference>
<dbReference type="GO" id="GO:0009307">
    <property type="term" value="P:DNA restriction-modification system"/>
    <property type="evidence" value="ECO:0007669"/>
    <property type="project" value="UniProtKB-KW"/>
</dbReference>
<accession>A0A1J0EF00</accession>
<dbReference type="InterPro" id="IPR052021">
    <property type="entry name" value="Type-I_RS_S_subunit"/>
</dbReference>
<keyword evidence="2" id="KW-0680">Restriction system</keyword>
<dbReference type="SUPFAM" id="SSF116734">
    <property type="entry name" value="DNA methylase specificity domain"/>
    <property type="match status" value="2"/>
</dbReference>
<name>A0A1J0EF00_9PSED</name>
<dbReference type="AlphaFoldDB" id="A0A1J0EF00"/>
<comment type="similarity">
    <text evidence="1">Belongs to the type-I restriction system S methylase family.</text>
</comment>
<proteinExistence type="inferred from homology"/>
<evidence type="ECO:0000259" key="4">
    <source>
        <dbReference type="Pfam" id="PF01420"/>
    </source>
</evidence>
<feature type="domain" description="Type I restriction modification DNA specificity" evidence="4">
    <location>
        <begin position="288"/>
        <end position="417"/>
    </location>
</feature>
<dbReference type="EMBL" id="CP017886">
    <property type="protein sequence ID" value="APC14625.1"/>
    <property type="molecule type" value="Genomic_DNA"/>
</dbReference>
<evidence type="ECO:0000256" key="1">
    <source>
        <dbReference type="ARBA" id="ARBA00010923"/>
    </source>
</evidence>
<evidence type="ECO:0000313" key="5">
    <source>
        <dbReference type="EMBL" id="APC14625.1"/>
    </source>
</evidence>
<organism evidence="5 6">
    <name type="scientific">Pseudomonas frederiksbergensis</name>
    <dbReference type="NCBI Taxonomy" id="104087"/>
    <lineage>
        <taxon>Bacteria</taxon>
        <taxon>Pseudomonadati</taxon>
        <taxon>Pseudomonadota</taxon>
        <taxon>Gammaproteobacteria</taxon>
        <taxon>Pseudomonadales</taxon>
        <taxon>Pseudomonadaceae</taxon>
        <taxon>Pseudomonas</taxon>
    </lineage>
</organism>
<dbReference type="GO" id="GO:0003677">
    <property type="term" value="F:DNA binding"/>
    <property type="evidence" value="ECO:0007669"/>
    <property type="project" value="UniProtKB-KW"/>
</dbReference>